<dbReference type="InterPro" id="IPR036388">
    <property type="entry name" value="WH-like_DNA-bd_sf"/>
</dbReference>
<dbReference type="EMBL" id="AAPZ02000001">
    <property type="protein sequence ID" value="EDX43544.1"/>
    <property type="molecule type" value="Genomic_DNA"/>
</dbReference>
<comment type="caution">
    <text evidence="1">The sequence shown here is derived from an EMBL/GenBank/DDBJ whole genome shotgun (WGS) entry which is preliminary data.</text>
</comment>
<protein>
    <recommendedName>
        <fullName evidence="3">Helix-turn-helix domain-containing protein</fullName>
    </recommendedName>
</protein>
<evidence type="ECO:0008006" key="3">
    <source>
        <dbReference type="Google" id="ProtNLM"/>
    </source>
</evidence>
<accession>B3XP08</accession>
<reference evidence="2" key="1">
    <citation type="submission" date="2008-06" db="EMBL/GenBank/DDBJ databases">
        <title>Permanent draft sequence of Lactobacillus reuteri 100-23.</title>
        <authorList>
            <consortium name="US DOE Joint Genome Institute"/>
            <person name="Copeland A."/>
            <person name="Lucas S."/>
            <person name="Lapidus A."/>
            <person name="Barry K."/>
            <person name="Detter J.C."/>
            <person name="Glavina del Rio T."/>
            <person name="Hammon N."/>
            <person name="Israni S."/>
            <person name="Dalin E."/>
            <person name="Tice H."/>
            <person name="Pitluck S."/>
            <person name="Sun H."/>
            <person name="Schmutz J."/>
            <person name="Larimer F."/>
            <person name="Land M."/>
            <person name="Hauser L."/>
            <person name="Walter J."/>
            <person name="Heng N.C.K."/>
            <person name="Tannock G.W."/>
            <person name="Richardson P."/>
        </authorList>
    </citation>
    <scope>NUCLEOTIDE SEQUENCE [LARGE SCALE GENOMIC DNA]</scope>
    <source>
        <strain evidence="2">DSM 17509 / CIP 109821 / 100-23</strain>
    </source>
</reference>
<proteinExistence type="predicted"/>
<name>B3XP08_LIMR1</name>
<dbReference type="PATRIC" id="fig|349123.13.peg.2094"/>
<organism evidence="1 2">
    <name type="scientific">Limosilactobacillus reuteri subsp. rodentium (strain DSM 17509 / CIP 109821 / 100-23)</name>
    <name type="common">Lactobacillus reuteri</name>
    <dbReference type="NCBI Taxonomy" id="349123"/>
    <lineage>
        <taxon>Bacteria</taxon>
        <taxon>Bacillati</taxon>
        <taxon>Bacillota</taxon>
        <taxon>Bacilli</taxon>
        <taxon>Lactobacillales</taxon>
        <taxon>Lactobacillaceae</taxon>
        <taxon>Limosilactobacillus</taxon>
    </lineage>
</organism>
<dbReference type="Gene3D" id="1.10.10.10">
    <property type="entry name" value="Winged helix-like DNA-binding domain superfamily/Winged helix DNA-binding domain"/>
    <property type="match status" value="1"/>
</dbReference>
<evidence type="ECO:0000313" key="1">
    <source>
        <dbReference type="EMBL" id="EDX43544.1"/>
    </source>
</evidence>
<dbReference type="Proteomes" id="UP000003853">
    <property type="component" value="Unassembled WGS sequence"/>
</dbReference>
<dbReference type="RefSeq" id="WP_003665553.1">
    <property type="nucleotide sequence ID" value="NZ_AAPZ02000001.1"/>
</dbReference>
<evidence type="ECO:0000313" key="2">
    <source>
        <dbReference type="Proteomes" id="UP000003853"/>
    </source>
</evidence>
<dbReference type="AlphaFoldDB" id="B3XP08"/>
<gene>
    <name evidence="1" type="ORF">Lreu23DRAFT_5066</name>
</gene>
<sequence length="61" mass="7080">MYGNELLNARQLAQALSVSNTTIFKMLKQKNNKGLRCPVHQLAPGCRKYYQLDEVKEWLLN</sequence>